<gene>
    <name evidence="2" type="ORF">CCAM_LOCUS42942</name>
</gene>
<sequence>MKVRKFSPILENMFLSENELKQSTEWKVVPDIWKTASEKFGNQVALVDHYHNPPTSLSYKQLEVEIVSFAEGLRDIGLKPDEKIALFAENSCRWLVADQGILTTGAINVVRGSRSSVDELLKIYTHSDSVALVVDNPEMYNRIAKTFHSRADIWGMIVV</sequence>
<dbReference type="PANTHER" id="PTHR43813:SF1">
    <property type="entry name" value="ACYL-ACTIVATING ENZYME 16, CHLOROPLASTIC-RELATED"/>
    <property type="match status" value="1"/>
</dbReference>
<feature type="domain" description="AMP-dependent synthetase/ligase" evidence="1">
    <location>
        <begin position="35"/>
        <end position="146"/>
    </location>
</feature>
<dbReference type="EMBL" id="OOIL02006729">
    <property type="protein sequence ID" value="VFR01167.1"/>
    <property type="molecule type" value="Genomic_DNA"/>
</dbReference>
<dbReference type="InterPro" id="IPR000873">
    <property type="entry name" value="AMP-dep_synth/lig_dom"/>
</dbReference>
<dbReference type="PANTHER" id="PTHR43813">
    <property type="entry name" value="ACYL-ACTIVATING ENZYME 16, CHLOROPLASTIC-RELATED"/>
    <property type="match status" value="1"/>
</dbReference>
<dbReference type="GO" id="GO:0030497">
    <property type="term" value="P:fatty acid elongation"/>
    <property type="evidence" value="ECO:0007669"/>
    <property type="project" value="TreeGrafter"/>
</dbReference>
<dbReference type="InterPro" id="IPR052987">
    <property type="entry name" value="Chloroplast_AMP-bd_Enzymes"/>
</dbReference>
<dbReference type="GO" id="GO:0008922">
    <property type="term" value="F:long-chain fatty acid [acyl-carrier-protein] ligase activity"/>
    <property type="evidence" value="ECO:0007669"/>
    <property type="project" value="TreeGrafter"/>
</dbReference>
<proteinExistence type="predicted"/>
<reference evidence="2 3" key="1">
    <citation type="submission" date="2018-04" db="EMBL/GenBank/DDBJ databases">
        <authorList>
            <person name="Vogel A."/>
        </authorList>
    </citation>
    <scope>NUCLEOTIDE SEQUENCE [LARGE SCALE GENOMIC DNA]</scope>
</reference>
<name>A0A484NL66_9ASTE</name>
<dbReference type="Pfam" id="PF00501">
    <property type="entry name" value="AMP-binding"/>
    <property type="match status" value="1"/>
</dbReference>
<organism evidence="2 3">
    <name type="scientific">Cuscuta campestris</name>
    <dbReference type="NCBI Taxonomy" id="132261"/>
    <lineage>
        <taxon>Eukaryota</taxon>
        <taxon>Viridiplantae</taxon>
        <taxon>Streptophyta</taxon>
        <taxon>Embryophyta</taxon>
        <taxon>Tracheophyta</taxon>
        <taxon>Spermatophyta</taxon>
        <taxon>Magnoliopsida</taxon>
        <taxon>eudicotyledons</taxon>
        <taxon>Gunneridae</taxon>
        <taxon>Pentapetalae</taxon>
        <taxon>asterids</taxon>
        <taxon>lamiids</taxon>
        <taxon>Solanales</taxon>
        <taxon>Convolvulaceae</taxon>
        <taxon>Cuscuteae</taxon>
        <taxon>Cuscuta</taxon>
        <taxon>Cuscuta subgen. Grammica</taxon>
        <taxon>Cuscuta sect. Cleistogrammica</taxon>
    </lineage>
</organism>
<dbReference type="AlphaFoldDB" id="A0A484NL66"/>
<evidence type="ECO:0000259" key="1">
    <source>
        <dbReference type="Pfam" id="PF00501"/>
    </source>
</evidence>
<dbReference type="Gene3D" id="3.40.50.12780">
    <property type="entry name" value="N-terminal domain of ligase-like"/>
    <property type="match status" value="1"/>
</dbReference>
<dbReference type="GO" id="GO:0009507">
    <property type="term" value="C:chloroplast"/>
    <property type="evidence" value="ECO:0007669"/>
    <property type="project" value="TreeGrafter"/>
</dbReference>
<dbReference type="Proteomes" id="UP000595140">
    <property type="component" value="Unassembled WGS sequence"/>
</dbReference>
<evidence type="ECO:0000313" key="2">
    <source>
        <dbReference type="EMBL" id="VFR01167.1"/>
    </source>
</evidence>
<accession>A0A484NL66</accession>
<protein>
    <recommendedName>
        <fullName evidence="1">AMP-dependent synthetase/ligase domain-containing protein</fullName>
    </recommendedName>
</protein>
<dbReference type="OrthoDB" id="1700726at2759"/>
<dbReference type="InterPro" id="IPR042099">
    <property type="entry name" value="ANL_N_sf"/>
</dbReference>
<keyword evidence="3" id="KW-1185">Reference proteome</keyword>
<evidence type="ECO:0000313" key="3">
    <source>
        <dbReference type="Proteomes" id="UP000595140"/>
    </source>
</evidence>
<dbReference type="SUPFAM" id="SSF56801">
    <property type="entry name" value="Acetyl-CoA synthetase-like"/>
    <property type="match status" value="1"/>
</dbReference>